<keyword evidence="5" id="KW-1185">Reference proteome</keyword>
<keyword evidence="1" id="KW-0732">Signal</keyword>
<accession>A0A1K1MSH2</accession>
<dbReference type="RefSeq" id="WP_143150618.1">
    <property type="nucleotide sequence ID" value="NZ_CP139972.1"/>
</dbReference>
<reference evidence="2 4" key="1">
    <citation type="submission" date="2016-11" db="EMBL/GenBank/DDBJ databases">
        <authorList>
            <person name="Jaros S."/>
            <person name="Januszkiewicz K."/>
            <person name="Wedrychowicz H."/>
        </authorList>
    </citation>
    <scope>NUCLEOTIDE SEQUENCE [LARGE SCALE GENOMIC DNA]</scope>
    <source>
        <strain evidence="2 4">DSM 784</strain>
    </source>
</reference>
<gene>
    <name evidence="2" type="ORF">SAMN05661012_00844</name>
    <name evidence="3" type="ORF">SR876_07960</name>
</gene>
<feature type="chain" id="PRO_5013018341" evidence="1">
    <location>
        <begin position="27"/>
        <end position="61"/>
    </location>
</feature>
<evidence type="ECO:0000313" key="3">
    <source>
        <dbReference type="EMBL" id="WQG91431.1"/>
    </source>
</evidence>
<proteinExistence type="predicted"/>
<dbReference type="STRING" id="1004.SAMN05661012_00844"/>
<dbReference type="AlphaFoldDB" id="A0A1K1MSH2"/>
<dbReference type="OrthoDB" id="1524711at2"/>
<dbReference type="Proteomes" id="UP000183788">
    <property type="component" value="Unassembled WGS sequence"/>
</dbReference>
<feature type="signal peptide" evidence="1">
    <location>
        <begin position="1"/>
        <end position="26"/>
    </location>
</feature>
<dbReference type="Proteomes" id="UP001326715">
    <property type="component" value="Chromosome"/>
</dbReference>
<sequence>MCKNFTFVILLLCITMLTSFTSFVQARIACVNMQQLVSSMPEGQKAYDSLQHYQQGFINIK</sequence>
<name>A0A1K1MSH2_9BACT</name>
<evidence type="ECO:0000313" key="5">
    <source>
        <dbReference type="Proteomes" id="UP001326715"/>
    </source>
</evidence>
<dbReference type="EMBL" id="CP140154">
    <property type="protein sequence ID" value="WQG91431.1"/>
    <property type="molecule type" value="Genomic_DNA"/>
</dbReference>
<protein>
    <submittedName>
        <fullName evidence="3">OmpH family outer membrane protein</fullName>
    </submittedName>
</protein>
<reference evidence="3 5" key="2">
    <citation type="submission" date="2023-11" db="EMBL/GenBank/DDBJ databases">
        <title>MicrobeMod: A computational toolkit for identifying prokaryotic methylation and restriction-modification with nanopore sequencing.</title>
        <authorList>
            <person name="Crits-Christoph A."/>
            <person name="Kang S.C."/>
            <person name="Lee H."/>
            <person name="Ostrov N."/>
        </authorList>
    </citation>
    <scope>NUCLEOTIDE SEQUENCE [LARGE SCALE GENOMIC DNA]</scope>
    <source>
        <strain evidence="3 5">ATCC 23090</strain>
    </source>
</reference>
<dbReference type="EMBL" id="FPIZ01000002">
    <property type="protein sequence ID" value="SFW26120.1"/>
    <property type="molecule type" value="Genomic_DNA"/>
</dbReference>
<evidence type="ECO:0000313" key="2">
    <source>
        <dbReference type="EMBL" id="SFW26120.1"/>
    </source>
</evidence>
<organism evidence="2 4">
    <name type="scientific">Chitinophaga sancti</name>
    <dbReference type="NCBI Taxonomy" id="1004"/>
    <lineage>
        <taxon>Bacteria</taxon>
        <taxon>Pseudomonadati</taxon>
        <taxon>Bacteroidota</taxon>
        <taxon>Chitinophagia</taxon>
        <taxon>Chitinophagales</taxon>
        <taxon>Chitinophagaceae</taxon>
        <taxon>Chitinophaga</taxon>
    </lineage>
</organism>
<evidence type="ECO:0000256" key="1">
    <source>
        <dbReference type="SAM" id="SignalP"/>
    </source>
</evidence>
<evidence type="ECO:0000313" key="4">
    <source>
        <dbReference type="Proteomes" id="UP000183788"/>
    </source>
</evidence>